<dbReference type="EMBL" id="LAZR01000084">
    <property type="protein sequence ID" value="KKN93727.1"/>
    <property type="molecule type" value="Genomic_DNA"/>
</dbReference>
<evidence type="ECO:0000313" key="1">
    <source>
        <dbReference type="EMBL" id="KKN93727.1"/>
    </source>
</evidence>
<protein>
    <submittedName>
        <fullName evidence="1">Uncharacterized protein</fullName>
    </submittedName>
</protein>
<proteinExistence type="predicted"/>
<accession>A0A0F9V1X9</accession>
<gene>
    <name evidence="1" type="ORF">LCGC14_0195600</name>
</gene>
<comment type="caution">
    <text evidence="1">The sequence shown here is derived from an EMBL/GenBank/DDBJ whole genome shotgun (WGS) entry which is preliminary data.</text>
</comment>
<sequence length="124" mass="14333">MAYSKTSIIENLSKTITRLEKKVSMAGGKKFSEISEIETELNQLKTLQKQIGRFPNDLFENLPESVIDINVITRTDLLFSIPNGLLELDTNQYNSFISLLKEQLKSGLRKESLRLIRDAWKEWK</sequence>
<reference evidence="1" key="1">
    <citation type="journal article" date="2015" name="Nature">
        <title>Complex archaea that bridge the gap between prokaryotes and eukaryotes.</title>
        <authorList>
            <person name="Spang A."/>
            <person name="Saw J.H."/>
            <person name="Jorgensen S.L."/>
            <person name="Zaremba-Niedzwiedzka K."/>
            <person name="Martijn J."/>
            <person name="Lind A.E."/>
            <person name="van Eijk R."/>
            <person name="Schleper C."/>
            <person name="Guy L."/>
            <person name="Ettema T.J."/>
        </authorList>
    </citation>
    <scope>NUCLEOTIDE SEQUENCE</scope>
</reference>
<organism evidence="1">
    <name type="scientific">marine sediment metagenome</name>
    <dbReference type="NCBI Taxonomy" id="412755"/>
    <lineage>
        <taxon>unclassified sequences</taxon>
        <taxon>metagenomes</taxon>
        <taxon>ecological metagenomes</taxon>
    </lineage>
</organism>
<name>A0A0F9V1X9_9ZZZZ</name>
<dbReference type="AlphaFoldDB" id="A0A0F9V1X9"/>